<evidence type="ECO:0000259" key="1">
    <source>
        <dbReference type="Pfam" id="PF23043"/>
    </source>
</evidence>
<dbReference type="Proteomes" id="UP000509569">
    <property type="component" value="Segment"/>
</dbReference>
<dbReference type="EMBL" id="MT553344">
    <property type="protein sequence ID" value="QKO02988.1"/>
    <property type="molecule type" value="Genomic_DNA"/>
</dbReference>
<reference evidence="2 3" key="1">
    <citation type="submission" date="2020-06" db="EMBL/GenBank/DDBJ databases">
        <authorList>
            <person name="Moran J."/>
            <person name="Kenna M."/>
            <person name="Ware V."/>
            <person name="Garlena R.A."/>
            <person name="Russell D.A."/>
            <person name="Pope W.H."/>
            <person name="Jacobs-Sera D."/>
            <person name="Hatfull G.F."/>
        </authorList>
    </citation>
    <scope>NUCLEOTIDE SEQUENCE [LARGE SCALE GENOMIC DNA]</scope>
</reference>
<feature type="domain" description="UBE2O-like SH3-B" evidence="1">
    <location>
        <begin position="6"/>
        <end position="47"/>
    </location>
</feature>
<dbReference type="KEGG" id="vg:63911899"/>
<keyword evidence="3" id="KW-1185">Reference proteome</keyword>
<sequence length="115" mass="12810">MRTWTGQFLMEGHVVGRGAQAGWRERVGVVEKFDRDSRTVRVHWLFEAGDEGENGRREPKPIDSHGTVAVDALFHLHAIALDPRMKANLMQFAVHYSVSAMRDPLGEAPVGGSPF</sequence>
<dbReference type="RefSeq" id="YP_010051158.1">
    <property type="nucleotide sequence ID" value="NC_054438.1"/>
</dbReference>
<dbReference type="InterPro" id="IPR057733">
    <property type="entry name" value="UBE2O-like_SH3-B"/>
</dbReference>
<gene>
    <name evidence="2" type="primary">70</name>
    <name evidence="2" type="ORF">SEA_TZGORDON_70</name>
</gene>
<evidence type="ECO:0000313" key="2">
    <source>
        <dbReference type="EMBL" id="QKO02988.1"/>
    </source>
</evidence>
<name>A0A6N0A7Z1_9CAUD</name>
<proteinExistence type="predicted"/>
<organism evidence="2 3">
    <name type="scientific">Gordonia phage TZGordon</name>
    <dbReference type="NCBI Taxonomy" id="2744004"/>
    <lineage>
        <taxon>Viruses</taxon>
        <taxon>Duplodnaviria</taxon>
        <taxon>Heunggongvirae</taxon>
        <taxon>Uroviricota</taxon>
        <taxon>Caudoviricetes</taxon>
        <taxon>Ruthgordonvirinae</taxon>
        <taxon>Vendettavirus</taxon>
        <taxon>Vendettavirus tzgordon</taxon>
    </lineage>
</organism>
<dbReference type="GeneID" id="63911899"/>
<accession>A0A6N0A7Z1</accession>
<protein>
    <recommendedName>
        <fullName evidence="1">UBE2O-like SH3-B domain-containing protein</fullName>
    </recommendedName>
</protein>
<evidence type="ECO:0000313" key="3">
    <source>
        <dbReference type="Proteomes" id="UP000509569"/>
    </source>
</evidence>
<dbReference type="Pfam" id="PF23043">
    <property type="entry name" value="SH3-B_UBE2O"/>
    <property type="match status" value="1"/>
</dbReference>